<evidence type="ECO:0000256" key="5">
    <source>
        <dbReference type="RuleBase" id="RU000688"/>
    </source>
</evidence>
<feature type="transmembrane region" description="Helical" evidence="7">
    <location>
        <begin position="111"/>
        <end position="139"/>
    </location>
</feature>
<protein>
    <recommendedName>
        <fullName evidence="8">G-protein coupled receptors family 1 profile domain-containing protein</fullName>
    </recommendedName>
</protein>
<dbReference type="InterPro" id="IPR000276">
    <property type="entry name" value="GPCR_Rhodpsn"/>
</dbReference>
<gene>
    <name evidence="9" type="ORF">SNE40_023008</name>
</gene>
<comment type="caution">
    <text evidence="9">The sequence shown here is derived from an EMBL/GenBank/DDBJ whole genome shotgun (WGS) entry which is preliminary data.</text>
</comment>
<dbReference type="PRINTS" id="PR00237">
    <property type="entry name" value="GPCRRHODOPSN"/>
</dbReference>
<feature type="transmembrane region" description="Helical" evidence="7">
    <location>
        <begin position="81"/>
        <end position="105"/>
    </location>
</feature>
<feature type="transmembrane region" description="Helical" evidence="7">
    <location>
        <begin position="208"/>
        <end position="233"/>
    </location>
</feature>
<dbReference type="InterPro" id="IPR017452">
    <property type="entry name" value="GPCR_Rhodpsn_7TM"/>
</dbReference>
<sequence>MFNSTEATMDNASRVAVNQKENGINEAFLNDVNGTKYWEQHIADAINLYYIPVCASIGILGNSLAFLVLIRSTLRKSTTCLYMAVIAFLDTCILILNICFFVRKFPEHEIFNAWSCGFIMFLFYFVIHWDVLLVLAMTFERYLVVTFPLRASRLVTTKKTAMTIVGLGFFSLSINLHNIFTRSMVEVEADIYTCSIQGDLNKYFVTKIYSWIDSTIYCFIPLVSLFSLNILIIRNLRRSKAIKSQMTHVPPKNQRQQKGTEKSPLSTKAKTQKQVTLMLILVSFAFLFLAAPVALLTLVETYLWISTSVEEQVVHNLVHAVVDNLMYTNHAINFILYMLSGNKFRKEFKRFLCSRGQNEQTNNNRAVHVAVLAATKWSSLSKLNKDRRSSFTCSLPSTDLSTGFEDISTDIQRTINPSD</sequence>
<evidence type="ECO:0000256" key="4">
    <source>
        <dbReference type="ARBA" id="ARBA00023136"/>
    </source>
</evidence>
<feature type="transmembrane region" description="Helical" evidence="7">
    <location>
        <begin position="317"/>
        <end position="339"/>
    </location>
</feature>
<evidence type="ECO:0000256" key="6">
    <source>
        <dbReference type="SAM" id="MobiDB-lite"/>
    </source>
</evidence>
<feature type="transmembrane region" description="Helical" evidence="7">
    <location>
        <begin position="160"/>
        <end position="180"/>
    </location>
</feature>
<evidence type="ECO:0000256" key="7">
    <source>
        <dbReference type="SAM" id="Phobius"/>
    </source>
</evidence>
<dbReference type="Gene3D" id="1.20.1070.10">
    <property type="entry name" value="Rhodopsin 7-helix transmembrane proteins"/>
    <property type="match status" value="1"/>
</dbReference>
<evidence type="ECO:0000256" key="2">
    <source>
        <dbReference type="ARBA" id="ARBA00022692"/>
    </source>
</evidence>
<dbReference type="Proteomes" id="UP001347796">
    <property type="component" value="Unassembled WGS sequence"/>
</dbReference>
<dbReference type="SUPFAM" id="SSF81321">
    <property type="entry name" value="Family A G protein-coupled receptor-like"/>
    <property type="match status" value="1"/>
</dbReference>
<keyword evidence="5" id="KW-0807">Transducer</keyword>
<feature type="domain" description="G-protein coupled receptors family 1 profile" evidence="8">
    <location>
        <begin position="61"/>
        <end position="337"/>
    </location>
</feature>
<dbReference type="GO" id="GO:0004930">
    <property type="term" value="F:G protein-coupled receptor activity"/>
    <property type="evidence" value="ECO:0007669"/>
    <property type="project" value="UniProtKB-KW"/>
</dbReference>
<dbReference type="PROSITE" id="PS50262">
    <property type="entry name" value="G_PROTEIN_RECEP_F1_2"/>
    <property type="match status" value="1"/>
</dbReference>
<dbReference type="PANTHER" id="PTHR46641:SF25">
    <property type="entry name" value="CNMAMIDE RECEPTOR-RELATED"/>
    <property type="match status" value="1"/>
</dbReference>
<dbReference type="PROSITE" id="PS00237">
    <property type="entry name" value="G_PROTEIN_RECEP_F1_1"/>
    <property type="match status" value="1"/>
</dbReference>
<dbReference type="EMBL" id="JAZGQO010000021">
    <property type="protein sequence ID" value="KAK6166271.1"/>
    <property type="molecule type" value="Genomic_DNA"/>
</dbReference>
<keyword evidence="5" id="KW-0675">Receptor</keyword>
<accession>A0AAN8GBL5</accession>
<feature type="transmembrane region" description="Helical" evidence="7">
    <location>
        <begin position="48"/>
        <end position="69"/>
    </location>
</feature>
<keyword evidence="3 7" id="KW-1133">Transmembrane helix</keyword>
<evidence type="ECO:0000256" key="1">
    <source>
        <dbReference type="ARBA" id="ARBA00004370"/>
    </source>
</evidence>
<keyword evidence="10" id="KW-1185">Reference proteome</keyword>
<dbReference type="CDD" id="cd14978">
    <property type="entry name" value="7tmA_FMRFamide_R-like"/>
    <property type="match status" value="1"/>
</dbReference>
<organism evidence="9 10">
    <name type="scientific">Patella caerulea</name>
    <name type="common">Rayed Mediterranean limpet</name>
    <dbReference type="NCBI Taxonomy" id="87958"/>
    <lineage>
        <taxon>Eukaryota</taxon>
        <taxon>Metazoa</taxon>
        <taxon>Spiralia</taxon>
        <taxon>Lophotrochozoa</taxon>
        <taxon>Mollusca</taxon>
        <taxon>Gastropoda</taxon>
        <taxon>Patellogastropoda</taxon>
        <taxon>Patelloidea</taxon>
        <taxon>Patellidae</taxon>
        <taxon>Patella</taxon>
    </lineage>
</organism>
<name>A0AAN8GBL5_PATCE</name>
<dbReference type="InterPro" id="IPR052954">
    <property type="entry name" value="GPCR-Ligand_Int"/>
</dbReference>
<evidence type="ECO:0000259" key="8">
    <source>
        <dbReference type="PROSITE" id="PS50262"/>
    </source>
</evidence>
<evidence type="ECO:0000313" key="9">
    <source>
        <dbReference type="EMBL" id="KAK6166271.1"/>
    </source>
</evidence>
<feature type="transmembrane region" description="Helical" evidence="7">
    <location>
        <begin position="277"/>
        <end position="305"/>
    </location>
</feature>
<keyword evidence="4 7" id="KW-0472">Membrane</keyword>
<keyword evidence="2 5" id="KW-0812">Transmembrane</keyword>
<dbReference type="Pfam" id="PF00001">
    <property type="entry name" value="7tm_1"/>
    <property type="match status" value="1"/>
</dbReference>
<dbReference type="GO" id="GO:0016020">
    <property type="term" value="C:membrane"/>
    <property type="evidence" value="ECO:0007669"/>
    <property type="project" value="UniProtKB-SubCell"/>
</dbReference>
<evidence type="ECO:0000313" key="10">
    <source>
        <dbReference type="Proteomes" id="UP001347796"/>
    </source>
</evidence>
<comment type="similarity">
    <text evidence="5">Belongs to the G-protein coupled receptor 1 family.</text>
</comment>
<dbReference type="AlphaFoldDB" id="A0AAN8GBL5"/>
<reference evidence="9 10" key="1">
    <citation type="submission" date="2024-01" db="EMBL/GenBank/DDBJ databases">
        <title>The genome of the rayed Mediterranean limpet Patella caerulea (Linnaeus, 1758).</title>
        <authorList>
            <person name="Anh-Thu Weber A."/>
            <person name="Halstead-Nussloch G."/>
        </authorList>
    </citation>
    <scope>NUCLEOTIDE SEQUENCE [LARGE SCALE GENOMIC DNA]</scope>
    <source>
        <strain evidence="9">AATW-2023a</strain>
        <tissue evidence="9">Whole specimen</tissue>
    </source>
</reference>
<comment type="subcellular location">
    <subcellularLocation>
        <location evidence="1">Membrane</location>
    </subcellularLocation>
</comment>
<proteinExistence type="inferred from homology"/>
<dbReference type="PANTHER" id="PTHR46641">
    <property type="entry name" value="FMRFAMIDE RECEPTOR-RELATED"/>
    <property type="match status" value="1"/>
</dbReference>
<feature type="region of interest" description="Disordered" evidence="6">
    <location>
        <begin position="244"/>
        <end position="267"/>
    </location>
</feature>
<evidence type="ECO:0000256" key="3">
    <source>
        <dbReference type="ARBA" id="ARBA00022989"/>
    </source>
</evidence>
<keyword evidence="5" id="KW-0297">G-protein coupled receptor</keyword>